<dbReference type="KEGG" id="dci:108251901"/>
<dbReference type="InterPro" id="IPR013783">
    <property type="entry name" value="Ig-like_fold"/>
</dbReference>
<evidence type="ECO:0000313" key="2">
    <source>
        <dbReference type="Proteomes" id="UP000079169"/>
    </source>
</evidence>
<feature type="domain" description="Fibronectin type-III" evidence="1">
    <location>
        <begin position="5"/>
        <end position="106"/>
    </location>
</feature>
<dbReference type="PaxDb" id="121845-A0A1S4E6T0"/>
<protein>
    <submittedName>
        <fullName evidence="3">Fasciclin-2-like</fullName>
    </submittedName>
</protein>
<accession>A0A1S4E6T0</accession>
<dbReference type="Pfam" id="PF00041">
    <property type="entry name" value="fn3"/>
    <property type="match status" value="1"/>
</dbReference>
<sequence length="142" mass="16166">MNIIYPENYILSPYENKYELRWNIPADNGEYINMYEVKYCIVRRRENTWSETGSGCETLELKSSDQASVELSNLFADTFYKVELRAHNSIGYSTPGQIILKTARDPSTIESPLYSSRSLRTSCASAITLSSLLLVIYLSLLS</sequence>
<dbReference type="AlphaFoldDB" id="A0A1S4E6T0"/>
<gene>
    <name evidence="3" type="primary">LOC108251901</name>
</gene>
<dbReference type="Gene3D" id="2.60.40.10">
    <property type="entry name" value="Immunoglobulins"/>
    <property type="match status" value="1"/>
</dbReference>
<name>A0A1S4E6T0_DIACI</name>
<dbReference type="OMA" id="FYKVELR"/>
<proteinExistence type="predicted"/>
<keyword evidence="2" id="KW-1185">Reference proteome</keyword>
<evidence type="ECO:0000259" key="1">
    <source>
        <dbReference type="PROSITE" id="PS50853"/>
    </source>
</evidence>
<dbReference type="Proteomes" id="UP000079169">
    <property type="component" value="Unplaced"/>
</dbReference>
<dbReference type="STRING" id="121845.A0A1S4E6T0"/>
<dbReference type="RefSeq" id="XP_017297908.1">
    <property type="nucleotide sequence ID" value="XM_017442419.2"/>
</dbReference>
<evidence type="ECO:0000313" key="3">
    <source>
        <dbReference type="RefSeq" id="XP_017297908.1"/>
    </source>
</evidence>
<dbReference type="InterPro" id="IPR036116">
    <property type="entry name" value="FN3_sf"/>
</dbReference>
<dbReference type="SUPFAM" id="SSF49265">
    <property type="entry name" value="Fibronectin type III"/>
    <property type="match status" value="1"/>
</dbReference>
<dbReference type="InterPro" id="IPR003961">
    <property type="entry name" value="FN3_dom"/>
</dbReference>
<dbReference type="PROSITE" id="PS50853">
    <property type="entry name" value="FN3"/>
    <property type="match status" value="1"/>
</dbReference>
<organism evidence="2 3">
    <name type="scientific">Diaphorina citri</name>
    <name type="common">Asian citrus psyllid</name>
    <dbReference type="NCBI Taxonomy" id="121845"/>
    <lineage>
        <taxon>Eukaryota</taxon>
        <taxon>Metazoa</taxon>
        <taxon>Ecdysozoa</taxon>
        <taxon>Arthropoda</taxon>
        <taxon>Hexapoda</taxon>
        <taxon>Insecta</taxon>
        <taxon>Pterygota</taxon>
        <taxon>Neoptera</taxon>
        <taxon>Paraneoptera</taxon>
        <taxon>Hemiptera</taxon>
        <taxon>Sternorrhyncha</taxon>
        <taxon>Psylloidea</taxon>
        <taxon>Psyllidae</taxon>
        <taxon>Diaphorininae</taxon>
        <taxon>Diaphorina</taxon>
    </lineage>
</organism>
<dbReference type="CDD" id="cd00063">
    <property type="entry name" value="FN3"/>
    <property type="match status" value="1"/>
</dbReference>
<reference evidence="3" key="1">
    <citation type="submission" date="2025-08" db="UniProtKB">
        <authorList>
            <consortium name="RefSeq"/>
        </authorList>
    </citation>
    <scope>IDENTIFICATION</scope>
</reference>
<dbReference type="GeneID" id="108251901"/>